<evidence type="ECO:0000313" key="2">
    <source>
        <dbReference type="Proteomes" id="UP000886998"/>
    </source>
</evidence>
<gene>
    <name evidence="1" type="primary">NCL1_46648</name>
    <name evidence="1" type="ORF">TNIN_21</name>
</gene>
<sequence>MNIRFRPSLQLLVKARIALKFLLKLDFLIVLTDLQGEHGDMESFYRECIHRSVHCLSLELTVERNIESIVRTMVIEVEQWYNCHWDFLPDADFNYLGRICWYSHGTIDYLATARVLLQDVNLNHRQRFILSYKYCLQDEQRQPEEMFADDLTYVSRIAGLTTTLRSWMDELRSNNPLNWKQITHEAEFGRYYRSKKIQVFSGNYLGLLYYFKKLRSPEVRYRCLYLALEKNSIRPFYLYLCLARLPDYELDALFNRFSERNRYLIIRSFLHWPLQCIFPSIVERFRNRISDQIYLDLFKFILFEIFERELLDYEYVSLVKQLWAPLSENTKRFVRENGLYPL</sequence>
<dbReference type="Proteomes" id="UP000886998">
    <property type="component" value="Unassembled WGS sequence"/>
</dbReference>
<comment type="caution">
    <text evidence="1">The sequence shown here is derived from an EMBL/GenBank/DDBJ whole genome shotgun (WGS) entry which is preliminary data.</text>
</comment>
<dbReference type="AlphaFoldDB" id="A0A8X6XFY0"/>
<protein>
    <submittedName>
        <fullName evidence="1">Uncharacterized protein</fullName>
    </submittedName>
</protein>
<name>A0A8X6XFY0_9ARAC</name>
<organism evidence="1 2">
    <name type="scientific">Trichonephila inaurata madagascariensis</name>
    <dbReference type="NCBI Taxonomy" id="2747483"/>
    <lineage>
        <taxon>Eukaryota</taxon>
        <taxon>Metazoa</taxon>
        <taxon>Ecdysozoa</taxon>
        <taxon>Arthropoda</taxon>
        <taxon>Chelicerata</taxon>
        <taxon>Arachnida</taxon>
        <taxon>Araneae</taxon>
        <taxon>Araneomorphae</taxon>
        <taxon>Entelegynae</taxon>
        <taxon>Araneoidea</taxon>
        <taxon>Nephilidae</taxon>
        <taxon>Trichonephila</taxon>
        <taxon>Trichonephila inaurata</taxon>
    </lineage>
</organism>
<reference evidence="1" key="1">
    <citation type="submission" date="2020-08" db="EMBL/GenBank/DDBJ databases">
        <title>Multicomponent nature underlies the extraordinary mechanical properties of spider dragline silk.</title>
        <authorList>
            <person name="Kono N."/>
            <person name="Nakamura H."/>
            <person name="Mori M."/>
            <person name="Yoshida Y."/>
            <person name="Ohtoshi R."/>
            <person name="Malay A.D."/>
            <person name="Moran D.A.P."/>
            <person name="Tomita M."/>
            <person name="Numata K."/>
            <person name="Arakawa K."/>
        </authorList>
    </citation>
    <scope>NUCLEOTIDE SEQUENCE</scope>
</reference>
<evidence type="ECO:0000313" key="1">
    <source>
        <dbReference type="EMBL" id="GFY51056.1"/>
    </source>
</evidence>
<dbReference type="EMBL" id="BMAV01007868">
    <property type="protein sequence ID" value="GFY51056.1"/>
    <property type="molecule type" value="Genomic_DNA"/>
</dbReference>
<dbReference type="OrthoDB" id="6407690at2759"/>
<proteinExistence type="predicted"/>
<accession>A0A8X6XFY0</accession>
<keyword evidence="2" id="KW-1185">Reference proteome</keyword>